<dbReference type="AlphaFoldDB" id="A0A0T6LN79"/>
<dbReference type="eggNOG" id="ENOG5032TJ5">
    <property type="taxonomic scope" value="Bacteria"/>
</dbReference>
<reference evidence="4 5" key="1">
    <citation type="submission" date="2015-10" db="EMBL/GenBank/DDBJ databases">
        <title>Draft genome sequence of pyrrolomycin-producing Streptomyces vitaminophilus.</title>
        <authorList>
            <person name="Graham D.E."/>
            <person name="Mahan K.M."/>
            <person name="Klingeman D.M."/>
            <person name="Hettich R.L."/>
            <person name="Parry R.J."/>
        </authorList>
    </citation>
    <scope>NUCLEOTIDE SEQUENCE [LARGE SCALE GENOMIC DNA]</scope>
    <source>
        <strain evidence="4 5">ATCC 31673</strain>
    </source>
</reference>
<accession>A0A0T6LN79</accession>
<gene>
    <name evidence="4" type="ORF">AQ490_08165</name>
</gene>
<comment type="caution">
    <text evidence="4">The sequence shown here is derived from an EMBL/GenBank/DDBJ whole genome shotgun (WGS) entry which is preliminary data.</text>
</comment>
<proteinExistence type="predicted"/>
<dbReference type="Proteomes" id="UP000050867">
    <property type="component" value="Unassembled WGS sequence"/>
</dbReference>
<feature type="domain" description="Effector-associated" evidence="2">
    <location>
        <begin position="2"/>
        <end position="72"/>
    </location>
</feature>
<name>A0A0T6LN79_WENVI</name>
<dbReference type="Pfam" id="PF19916">
    <property type="entry name" value="VMAP-M0"/>
    <property type="match status" value="1"/>
</dbReference>
<dbReference type="STRING" id="76728.AQ490_08165"/>
<evidence type="ECO:0000313" key="5">
    <source>
        <dbReference type="Proteomes" id="UP000050867"/>
    </source>
</evidence>
<dbReference type="InterPro" id="IPR045555">
    <property type="entry name" value="VMAP-M0"/>
</dbReference>
<evidence type="ECO:0000259" key="2">
    <source>
        <dbReference type="Pfam" id="PF19956"/>
    </source>
</evidence>
<keyword evidence="5" id="KW-1185">Reference proteome</keyword>
<evidence type="ECO:0000313" key="4">
    <source>
        <dbReference type="EMBL" id="KRV47461.1"/>
    </source>
</evidence>
<feature type="domain" description="vWA-MoxR associated protein middle region 0" evidence="1">
    <location>
        <begin position="81"/>
        <end position="181"/>
    </location>
</feature>
<dbReference type="Pfam" id="PF20028">
    <property type="entry name" value="VMAP-C"/>
    <property type="match status" value="1"/>
</dbReference>
<sequence>MALADPRGRQQWRGELVDAVDGLELVELPTARQEFHQAVRRCADLDQGLATLVEITEFLAEAVAHRLRPLLDTWEALELYGGRDWTALHRALDFHLPGLSVLVADVTLGRVRLPASSVTAWDAFVHLSVHNAPPGGLPPGMAFLEHLLHQPEAASAVGEIRAWNDHFAQQWRLTAEVAGLRGHLAERRGPGGWDPGGDLQAAVIRSYIKVAPDLAPSDPPGRGPGDRSRYWLSSCVRYTESAELHPQPGVPDTPVARGELPHAVARLLRTMAEEWQSRADEVVLEFFLPVELLDEPVEWWDLNPNEGFPTPMIHRYPDIRIHSLERVQRRQHHHAWRRRWRRWSDVPANAALHWCTPGGRPDDEHLGEVYGEIGRQDEIMGMVLSAAPRGPRGRGSREVLLGLEHGVPLLVYHREDSGSEAFHSMVKEAMSEGGLANLPERTRQWKRDVSVKENPVIKNLTVIFDDPEQLLDGGPSAPATFLGGIE</sequence>
<dbReference type="InterPro" id="IPR045431">
    <property type="entry name" value="EAD2"/>
</dbReference>
<dbReference type="Pfam" id="PF19956">
    <property type="entry name" value="EAD2"/>
    <property type="match status" value="1"/>
</dbReference>
<evidence type="ECO:0000259" key="3">
    <source>
        <dbReference type="Pfam" id="PF20028"/>
    </source>
</evidence>
<evidence type="ECO:0000259" key="1">
    <source>
        <dbReference type="Pfam" id="PF19916"/>
    </source>
</evidence>
<feature type="domain" description="vWA-MoxR associated protein C-terminal" evidence="3">
    <location>
        <begin position="229"/>
        <end position="467"/>
    </location>
</feature>
<dbReference type="EMBL" id="LLZU01000037">
    <property type="protein sequence ID" value="KRV47461.1"/>
    <property type="molecule type" value="Genomic_DNA"/>
</dbReference>
<protein>
    <submittedName>
        <fullName evidence="4">Uncharacterized protein</fullName>
    </submittedName>
</protein>
<dbReference type="InterPro" id="IPR045450">
    <property type="entry name" value="VMAP_C"/>
</dbReference>
<organism evidence="4 5">
    <name type="scientific">Wenjunlia vitaminophila</name>
    <name type="common">Streptomyces vitaminophilus</name>
    <dbReference type="NCBI Taxonomy" id="76728"/>
    <lineage>
        <taxon>Bacteria</taxon>
        <taxon>Bacillati</taxon>
        <taxon>Actinomycetota</taxon>
        <taxon>Actinomycetes</taxon>
        <taxon>Kitasatosporales</taxon>
        <taxon>Streptomycetaceae</taxon>
        <taxon>Wenjunlia</taxon>
    </lineage>
</organism>